<reference evidence="2" key="1">
    <citation type="submission" date="2019-12" db="EMBL/GenBank/DDBJ databases">
        <title>Genome sequencing and annotation of Brassica cretica.</title>
        <authorList>
            <person name="Studholme D.J."/>
            <person name="Sarris P."/>
        </authorList>
    </citation>
    <scope>NUCLEOTIDE SEQUENCE</scope>
    <source>
        <strain evidence="2">PFS-109/04</strain>
        <tissue evidence="2">Leaf</tissue>
    </source>
</reference>
<gene>
    <name evidence="2" type="ORF">F2Q69_00048568</name>
</gene>
<dbReference type="AlphaFoldDB" id="A0A8S9Q899"/>
<name>A0A8S9Q899_BRACR</name>
<feature type="region of interest" description="Disordered" evidence="1">
    <location>
        <begin position="13"/>
        <end position="51"/>
    </location>
</feature>
<accession>A0A8S9Q899</accession>
<dbReference type="Proteomes" id="UP000712600">
    <property type="component" value="Unassembled WGS sequence"/>
</dbReference>
<dbReference type="EMBL" id="QGKX02001347">
    <property type="protein sequence ID" value="KAF3526916.1"/>
    <property type="molecule type" value="Genomic_DNA"/>
</dbReference>
<organism evidence="2 3">
    <name type="scientific">Brassica cretica</name>
    <name type="common">Mustard</name>
    <dbReference type="NCBI Taxonomy" id="69181"/>
    <lineage>
        <taxon>Eukaryota</taxon>
        <taxon>Viridiplantae</taxon>
        <taxon>Streptophyta</taxon>
        <taxon>Embryophyta</taxon>
        <taxon>Tracheophyta</taxon>
        <taxon>Spermatophyta</taxon>
        <taxon>Magnoliopsida</taxon>
        <taxon>eudicotyledons</taxon>
        <taxon>Gunneridae</taxon>
        <taxon>Pentapetalae</taxon>
        <taxon>rosids</taxon>
        <taxon>malvids</taxon>
        <taxon>Brassicales</taxon>
        <taxon>Brassicaceae</taxon>
        <taxon>Brassiceae</taxon>
        <taxon>Brassica</taxon>
    </lineage>
</organism>
<proteinExistence type="predicted"/>
<protein>
    <submittedName>
        <fullName evidence="2">Uncharacterized protein</fullName>
    </submittedName>
</protein>
<feature type="compositionally biased region" description="Polar residues" evidence="1">
    <location>
        <begin position="40"/>
        <end position="51"/>
    </location>
</feature>
<sequence length="83" mass="9137">MLTGSKELDKILSLGRQDQTSQGLGYTGYGKSDTEPIKNFPSSNSKGRTTTEVWIRKSDLGRTTVKSTQRSIHGGLKWTFQGS</sequence>
<evidence type="ECO:0000313" key="2">
    <source>
        <dbReference type="EMBL" id="KAF3526916.1"/>
    </source>
</evidence>
<evidence type="ECO:0000313" key="3">
    <source>
        <dbReference type="Proteomes" id="UP000712600"/>
    </source>
</evidence>
<evidence type="ECO:0000256" key="1">
    <source>
        <dbReference type="SAM" id="MobiDB-lite"/>
    </source>
</evidence>
<comment type="caution">
    <text evidence="2">The sequence shown here is derived from an EMBL/GenBank/DDBJ whole genome shotgun (WGS) entry which is preliminary data.</text>
</comment>